<dbReference type="EMBL" id="SSDS01000041">
    <property type="protein sequence ID" value="TXG77606.1"/>
    <property type="molecule type" value="Genomic_DNA"/>
</dbReference>
<reference evidence="1 2" key="1">
    <citation type="submission" date="2018-09" db="EMBL/GenBank/DDBJ databases">
        <title>Metagenome Assembled Genomes from an Advanced Water Purification Facility.</title>
        <authorList>
            <person name="Stamps B.W."/>
            <person name="Spear J.R."/>
        </authorList>
    </citation>
    <scope>NUCLEOTIDE SEQUENCE [LARGE SCALE GENOMIC DNA]</scope>
    <source>
        <strain evidence="1">Bin_63_2</strain>
    </source>
</reference>
<evidence type="ECO:0000313" key="1">
    <source>
        <dbReference type="EMBL" id="TXG77606.1"/>
    </source>
</evidence>
<dbReference type="Proteomes" id="UP000321026">
    <property type="component" value="Unassembled WGS sequence"/>
</dbReference>
<dbReference type="AlphaFoldDB" id="A0A5C7JAP9"/>
<comment type="caution">
    <text evidence="1">The sequence shown here is derived from an EMBL/GenBank/DDBJ whole genome shotgun (WGS) entry which is preliminary data.</text>
</comment>
<gene>
    <name evidence="1" type="ORF">E6Q11_02435</name>
</gene>
<accession>A0A5C7JAP9</accession>
<sequence length="93" mass="10324">MADKSNQTFITQAERIIRKFGGAQRLAKLLELTGEPISAPTIYRWTYPRRDGGTNGLIPPDSLIKVLKAARFDGLLLTSQDLDPRPSVVKETV</sequence>
<protein>
    <submittedName>
        <fullName evidence="1">Uncharacterized protein</fullName>
    </submittedName>
</protein>
<organism evidence="1 2">
    <name type="scientific">Candidatus Dojkabacteria bacterium</name>
    <dbReference type="NCBI Taxonomy" id="2099670"/>
    <lineage>
        <taxon>Bacteria</taxon>
        <taxon>Candidatus Dojkabacteria</taxon>
    </lineage>
</organism>
<proteinExistence type="predicted"/>
<evidence type="ECO:0000313" key="2">
    <source>
        <dbReference type="Proteomes" id="UP000321026"/>
    </source>
</evidence>
<name>A0A5C7JAP9_9BACT</name>